<evidence type="ECO:0000313" key="4">
    <source>
        <dbReference type="Proteomes" id="UP001151088"/>
    </source>
</evidence>
<dbReference type="Pfam" id="PF09990">
    <property type="entry name" value="DUF2231"/>
    <property type="match status" value="1"/>
</dbReference>
<dbReference type="InterPro" id="IPR019251">
    <property type="entry name" value="DUF2231_TM"/>
</dbReference>
<comment type="caution">
    <text evidence="3">The sequence shown here is derived from an EMBL/GenBank/DDBJ whole genome shotgun (WGS) entry which is preliminary data.</text>
</comment>
<dbReference type="RefSeq" id="WP_258730931.1">
    <property type="nucleotide sequence ID" value="NZ_JANTHZ010000001.1"/>
</dbReference>
<reference evidence="3" key="1">
    <citation type="submission" date="2022-08" db="EMBL/GenBank/DDBJ databases">
        <authorList>
            <person name="Li F."/>
        </authorList>
    </citation>
    <scope>NUCLEOTIDE SEQUENCE</scope>
    <source>
        <strain evidence="3">MQZ15Z-1</strain>
    </source>
</reference>
<feature type="transmembrane region" description="Helical" evidence="1">
    <location>
        <begin position="51"/>
        <end position="73"/>
    </location>
</feature>
<keyword evidence="1" id="KW-0472">Membrane</keyword>
<evidence type="ECO:0000256" key="1">
    <source>
        <dbReference type="SAM" id="Phobius"/>
    </source>
</evidence>
<sequence>MTVEDARVMRIASPPIHPFLALIPATCFTGALLTDLAYWGSAQMMWADFSAWLISAGVVLALLFAIVGLVEMIVRPSLRERSGMVPYVLGYLVALVLATFNMLIHSRDAWTSVVPSGLVLSALTVLVLIGTAFAGALLVYRPRHGVDYQ</sequence>
<dbReference type="Proteomes" id="UP001151088">
    <property type="component" value="Unassembled WGS sequence"/>
</dbReference>
<name>A0A9X2PD88_9HYPH</name>
<organism evidence="3 4">
    <name type="scientific">Ancylobacter mangrovi</name>
    <dbReference type="NCBI Taxonomy" id="2972472"/>
    <lineage>
        <taxon>Bacteria</taxon>
        <taxon>Pseudomonadati</taxon>
        <taxon>Pseudomonadota</taxon>
        <taxon>Alphaproteobacteria</taxon>
        <taxon>Hyphomicrobiales</taxon>
        <taxon>Xanthobacteraceae</taxon>
        <taxon>Ancylobacter</taxon>
    </lineage>
</organism>
<evidence type="ECO:0000313" key="3">
    <source>
        <dbReference type="EMBL" id="MCS0493983.1"/>
    </source>
</evidence>
<gene>
    <name evidence="3" type="ORF">NVS89_02660</name>
</gene>
<keyword evidence="4" id="KW-1185">Reference proteome</keyword>
<dbReference type="AlphaFoldDB" id="A0A9X2PD88"/>
<feature type="transmembrane region" description="Helical" evidence="1">
    <location>
        <begin position="19"/>
        <end position="39"/>
    </location>
</feature>
<accession>A0A9X2PD88</accession>
<evidence type="ECO:0000259" key="2">
    <source>
        <dbReference type="Pfam" id="PF09990"/>
    </source>
</evidence>
<dbReference type="PIRSF" id="PIRSF029509">
    <property type="entry name" value="UCP029509"/>
    <property type="match status" value="1"/>
</dbReference>
<feature type="transmembrane region" description="Helical" evidence="1">
    <location>
        <begin position="116"/>
        <end position="140"/>
    </location>
</feature>
<dbReference type="InterPro" id="IPR016923">
    <property type="entry name" value="UCP029509"/>
</dbReference>
<proteinExistence type="predicted"/>
<feature type="domain" description="DUF2231" evidence="2">
    <location>
        <begin position="14"/>
        <end position="146"/>
    </location>
</feature>
<feature type="transmembrane region" description="Helical" evidence="1">
    <location>
        <begin position="85"/>
        <end position="104"/>
    </location>
</feature>
<keyword evidence="1" id="KW-0812">Transmembrane</keyword>
<protein>
    <submittedName>
        <fullName evidence="3">DUF2231 domain-containing protein</fullName>
    </submittedName>
</protein>
<dbReference type="EMBL" id="JANTHZ010000001">
    <property type="protein sequence ID" value="MCS0493983.1"/>
    <property type="molecule type" value="Genomic_DNA"/>
</dbReference>
<keyword evidence="1" id="KW-1133">Transmembrane helix</keyword>